<evidence type="ECO:0000313" key="2">
    <source>
        <dbReference type="EMBL" id="MDS1269424.1"/>
    </source>
</evidence>
<dbReference type="Gene3D" id="3.90.550.10">
    <property type="entry name" value="Spore Coat Polysaccharide Biosynthesis Protein SpsA, Chain A"/>
    <property type="match status" value="1"/>
</dbReference>
<dbReference type="SUPFAM" id="SSF53448">
    <property type="entry name" value="Nucleotide-diphospho-sugar transferases"/>
    <property type="match status" value="1"/>
</dbReference>
<protein>
    <submittedName>
        <fullName evidence="2">Nucleotidyltransferase family protein</fullName>
    </submittedName>
</protein>
<keyword evidence="3" id="KW-1185">Reference proteome</keyword>
<feature type="domain" description="MobA-like NTP transferase" evidence="1">
    <location>
        <begin position="13"/>
        <end position="168"/>
    </location>
</feature>
<proteinExistence type="predicted"/>
<dbReference type="InterPro" id="IPR025877">
    <property type="entry name" value="MobA-like_NTP_Trfase"/>
</dbReference>
<accession>A0ABU2H3J8</accession>
<dbReference type="CDD" id="cd04182">
    <property type="entry name" value="GT_2_like_f"/>
    <property type="match status" value="1"/>
</dbReference>
<comment type="caution">
    <text evidence="2">The sequence shown here is derived from an EMBL/GenBank/DDBJ whole genome shotgun (WGS) entry which is preliminary data.</text>
</comment>
<organism evidence="2 3">
    <name type="scientific">Lipingzhangella rawalii</name>
    <dbReference type="NCBI Taxonomy" id="2055835"/>
    <lineage>
        <taxon>Bacteria</taxon>
        <taxon>Bacillati</taxon>
        <taxon>Actinomycetota</taxon>
        <taxon>Actinomycetes</taxon>
        <taxon>Streptosporangiales</taxon>
        <taxon>Nocardiopsidaceae</taxon>
        <taxon>Lipingzhangella</taxon>
    </lineage>
</organism>
<dbReference type="Proteomes" id="UP001250214">
    <property type="component" value="Unassembled WGS sequence"/>
</dbReference>
<gene>
    <name evidence="2" type="ORF">RIF23_03840</name>
</gene>
<name>A0ABU2H3J8_9ACTN</name>
<dbReference type="PANTHER" id="PTHR43777:SF1">
    <property type="entry name" value="MOLYBDENUM COFACTOR CYTIDYLYLTRANSFERASE"/>
    <property type="match status" value="1"/>
</dbReference>
<reference evidence="3" key="1">
    <citation type="submission" date="2023-07" db="EMBL/GenBank/DDBJ databases">
        <title>Novel species in the genus Lipingzhangella isolated from Sambhar Salt Lake.</title>
        <authorList>
            <person name="Jiya N."/>
            <person name="Kajale S."/>
            <person name="Sharma A."/>
        </authorList>
    </citation>
    <scope>NUCLEOTIDE SEQUENCE [LARGE SCALE GENOMIC DNA]</scope>
    <source>
        <strain evidence="3">LS1_29</strain>
    </source>
</reference>
<evidence type="ECO:0000313" key="3">
    <source>
        <dbReference type="Proteomes" id="UP001250214"/>
    </source>
</evidence>
<dbReference type="InterPro" id="IPR029044">
    <property type="entry name" value="Nucleotide-diphossugar_trans"/>
</dbReference>
<dbReference type="PANTHER" id="PTHR43777">
    <property type="entry name" value="MOLYBDENUM COFACTOR CYTIDYLYLTRANSFERASE"/>
    <property type="match status" value="1"/>
</dbReference>
<dbReference type="EMBL" id="JAVLVT010000001">
    <property type="protein sequence ID" value="MDS1269424.1"/>
    <property type="molecule type" value="Genomic_DNA"/>
</dbReference>
<evidence type="ECO:0000259" key="1">
    <source>
        <dbReference type="Pfam" id="PF12804"/>
    </source>
</evidence>
<dbReference type="Pfam" id="PF12804">
    <property type="entry name" value="NTP_transf_3"/>
    <property type="match status" value="1"/>
</dbReference>
<sequence>MAAHRSTGTSVAALVLAAGQGQRLGQPKATVEFAGQRLVDRCVDTVRSAGCATVVVVTGAVQPDLGAVRQVHNPDWASGMGSSLRLGLLALEDDGADAVVIVLVDQPLITSEAVARLLAAYTAGARAAVATYSGKRRNPVLLAREHWPRVREMAQGDVGARPFLTAYAHLVTPIPCDDIASPEDIDTLADLERLRATGPRGDSRPV</sequence>